<dbReference type="PANTHER" id="PTHR26379">
    <property type="entry name" value="BTB/POZ AND MATH DOMAIN-CONTAINING PROTEIN 1"/>
    <property type="match status" value="1"/>
</dbReference>
<dbReference type="InterPro" id="IPR000210">
    <property type="entry name" value="BTB/POZ_dom"/>
</dbReference>
<dbReference type="InterPro" id="IPR002083">
    <property type="entry name" value="MATH/TRAF_dom"/>
</dbReference>
<dbReference type="CDD" id="cd14733">
    <property type="entry name" value="BACK"/>
    <property type="match status" value="1"/>
</dbReference>
<dbReference type="CDD" id="cd00121">
    <property type="entry name" value="MATH"/>
    <property type="match status" value="1"/>
</dbReference>
<dbReference type="PANTHER" id="PTHR26379:SF187">
    <property type="entry name" value="OS07G0655300 PROTEIN"/>
    <property type="match status" value="1"/>
</dbReference>
<dbReference type="GO" id="GO:0016567">
    <property type="term" value="P:protein ubiquitination"/>
    <property type="evidence" value="ECO:0007669"/>
    <property type="project" value="InterPro"/>
</dbReference>
<dbReference type="Pfam" id="PF00651">
    <property type="entry name" value="BTB"/>
    <property type="match status" value="1"/>
</dbReference>
<name>A0A232FJ70_9HYME</name>
<comment type="caution">
    <text evidence="3">The sequence shown here is derived from an EMBL/GenBank/DDBJ whole genome shotgun (WGS) entry which is preliminary data.</text>
</comment>
<dbReference type="PROSITE" id="PS50097">
    <property type="entry name" value="BTB"/>
    <property type="match status" value="1"/>
</dbReference>
<gene>
    <name evidence="3" type="ORF">TSAR_002010</name>
</gene>
<dbReference type="InterPro" id="IPR011333">
    <property type="entry name" value="SKP1/BTB/POZ_sf"/>
</dbReference>
<dbReference type="Pfam" id="PF22486">
    <property type="entry name" value="MATH_2"/>
    <property type="match status" value="1"/>
</dbReference>
<dbReference type="Gene3D" id="2.60.210.10">
    <property type="entry name" value="Apoptosis, Tumor Necrosis Factor Receptor Associated Protein 2, Chain A"/>
    <property type="match status" value="1"/>
</dbReference>
<evidence type="ECO:0000259" key="1">
    <source>
        <dbReference type="PROSITE" id="PS50097"/>
    </source>
</evidence>
<dbReference type="Gene3D" id="6.10.250.3030">
    <property type="match status" value="1"/>
</dbReference>
<proteinExistence type="predicted"/>
<evidence type="ECO:0000259" key="2">
    <source>
        <dbReference type="PROSITE" id="PS50144"/>
    </source>
</evidence>
<dbReference type="PROSITE" id="PS50144">
    <property type="entry name" value="MATH"/>
    <property type="match status" value="1"/>
</dbReference>
<dbReference type="InterPro" id="IPR045005">
    <property type="entry name" value="BPM1-6"/>
</dbReference>
<feature type="domain" description="MATH" evidence="2">
    <location>
        <begin position="10"/>
        <end position="142"/>
    </location>
</feature>
<dbReference type="Gene3D" id="3.30.710.10">
    <property type="entry name" value="Potassium Channel Kv1.1, Chain A"/>
    <property type="match status" value="1"/>
</dbReference>
<dbReference type="SUPFAM" id="SSF49599">
    <property type="entry name" value="TRAF domain-like"/>
    <property type="match status" value="1"/>
</dbReference>
<dbReference type="EMBL" id="NNAY01000126">
    <property type="protein sequence ID" value="OXU30725.1"/>
    <property type="molecule type" value="Genomic_DNA"/>
</dbReference>
<organism evidence="3 4">
    <name type="scientific">Trichomalopsis sarcophagae</name>
    <dbReference type="NCBI Taxonomy" id="543379"/>
    <lineage>
        <taxon>Eukaryota</taxon>
        <taxon>Metazoa</taxon>
        <taxon>Ecdysozoa</taxon>
        <taxon>Arthropoda</taxon>
        <taxon>Hexapoda</taxon>
        <taxon>Insecta</taxon>
        <taxon>Pterygota</taxon>
        <taxon>Neoptera</taxon>
        <taxon>Endopterygota</taxon>
        <taxon>Hymenoptera</taxon>
        <taxon>Apocrita</taxon>
        <taxon>Proctotrupomorpha</taxon>
        <taxon>Chalcidoidea</taxon>
        <taxon>Pteromalidae</taxon>
        <taxon>Pteromalinae</taxon>
        <taxon>Trichomalopsis</taxon>
    </lineage>
</organism>
<sequence>MSENFTGQLKSAFAWDFEWTINYECLSDKNVGDMLKSPVFTTSYLRDSYKWQLCLYPKSDCEKNKDFFSLYLTLLSNVTLKVNASLSIVTKHDSKVEKSFERVMNNSDVSDSREYKKFVKRNLIEKSLKTLHANTIKIGCKIVVYRSGEAYNIQTTNVLKELQQLSTDFEQLIDNEELNNIEFTIEGKKLRANRSILGKRSSTFAALFNNEISQKREREVEITDIRYEVFLKMMHYIYTGKMNGIENIASELLTAADKYCLDGLKLMCEKSLCHDVKTENVLDNLQLAVQYGLESLKAKTLEFIVTQAADVVTRTEFRQLPQNIVCDVCFALACKKK</sequence>
<keyword evidence="4" id="KW-1185">Reference proteome</keyword>
<accession>A0A232FJ70</accession>
<dbReference type="STRING" id="543379.A0A232FJ70"/>
<feature type="domain" description="BTB" evidence="1">
    <location>
        <begin position="179"/>
        <end position="246"/>
    </location>
</feature>
<dbReference type="InterPro" id="IPR008974">
    <property type="entry name" value="TRAF-like"/>
</dbReference>
<dbReference type="SMART" id="SM00225">
    <property type="entry name" value="BTB"/>
    <property type="match status" value="1"/>
</dbReference>
<protein>
    <recommendedName>
        <fullName evidence="5">BTB domain-containing protein</fullName>
    </recommendedName>
</protein>
<dbReference type="SUPFAM" id="SSF54695">
    <property type="entry name" value="POZ domain"/>
    <property type="match status" value="1"/>
</dbReference>
<evidence type="ECO:0000313" key="3">
    <source>
        <dbReference type="EMBL" id="OXU30725.1"/>
    </source>
</evidence>
<evidence type="ECO:0000313" key="4">
    <source>
        <dbReference type="Proteomes" id="UP000215335"/>
    </source>
</evidence>
<reference evidence="3 4" key="1">
    <citation type="journal article" date="2017" name="Curr. Biol.">
        <title>The Evolution of Venom by Co-option of Single-Copy Genes.</title>
        <authorList>
            <person name="Martinson E.O."/>
            <person name="Mrinalini"/>
            <person name="Kelkar Y.D."/>
            <person name="Chang C.H."/>
            <person name="Werren J.H."/>
        </authorList>
    </citation>
    <scope>NUCLEOTIDE SEQUENCE [LARGE SCALE GENOMIC DNA]</scope>
    <source>
        <strain evidence="3 4">Alberta</strain>
        <tissue evidence="3">Whole body</tissue>
    </source>
</reference>
<dbReference type="OrthoDB" id="6359816at2759"/>
<evidence type="ECO:0008006" key="5">
    <source>
        <dbReference type="Google" id="ProtNLM"/>
    </source>
</evidence>
<dbReference type="Proteomes" id="UP000215335">
    <property type="component" value="Unassembled WGS sequence"/>
</dbReference>
<dbReference type="AlphaFoldDB" id="A0A232FJ70"/>